<name>A0A0R2B8W2_SECCO</name>
<reference evidence="2 3" key="1">
    <citation type="journal article" date="2015" name="Genome Announc.">
        <title>Expanding the biotechnology potential of lactobacilli through comparative genomics of 213 strains and associated genera.</title>
        <authorList>
            <person name="Sun Z."/>
            <person name="Harris H.M."/>
            <person name="McCann A."/>
            <person name="Guo C."/>
            <person name="Argimon S."/>
            <person name="Zhang W."/>
            <person name="Yang X."/>
            <person name="Jeffery I.B."/>
            <person name="Cooney J.C."/>
            <person name="Kagawa T.F."/>
            <person name="Liu W."/>
            <person name="Song Y."/>
            <person name="Salvetti E."/>
            <person name="Wrobel A."/>
            <person name="Rasinkangas P."/>
            <person name="Parkhill J."/>
            <person name="Rea M.C."/>
            <person name="O'Sullivan O."/>
            <person name="Ritari J."/>
            <person name="Douillard F.P."/>
            <person name="Paul Ross R."/>
            <person name="Yang R."/>
            <person name="Briner A.E."/>
            <person name="Felis G.E."/>
            <person name="de Vos W.M."/>
            <person name="Barrangou R."/>
            <person name="Klaenhammer T.R."/>
            <person name="Caufield P.W."/>
            <person name="Cui Y."/>
            <person name="Zhang H."/>
            <person name="O'Toole P.W."/>
        </authorList>
    </citation>
    <scope>NUCLEOTIDE SEQUENCE [LARGE SCALE GENOMIC DNA]</scope>
    <source>
        <strain evidence="2 3">DSM 20515</strain>
    </source>
</reference>
<comment type="caution">
    <text evidence="2">The sequence shown here is derived from an EMBL/GenBank/DDBJ whole genome shotgun (WGS) entry which is preliminary data.</text>
</comment>
<gene>
    <name evidence="2" type="ORF">FC82_GL001937</name>
</gene>
<dbReference type="Gene3D" id="3.30.2140.20">
    <property type="match status" value="1"/>
</dbReference>
<dbReference type="STRING" id="33960.TY91_10390"/>
<dbReference type="Pfam" id="PF00797">
    <property type="entry name" value="Acetyltransf_2"/>
    <property type="match status" value="1"/>
</dbReference>
<evidence type="ECO:0000313" key="3">
    <source>
        <dbReference type="Proteomes" id="UP000051845"/>
    </source>
</evidence>
<dbReference type="InterPro" id="IPR053710">
    <property type="entry name" value="Arylamine_NAT_domain_sf"/>
</dbReference>
<dbReference type="PATRIC" id="fig|1423733.4.peg.2038"/>
<protein>
    <recommendedName>
        <fullName evidence="4">Arylamine N-acetyltransferase</fullName>
    </recommendedName>
</protein>
<dbReference type="AlphaFoldDB" id="A0A0R2B8W2"/>
<dbReference type="PANTHER" id="PTHR11786:SF0">
    <property type="entry name" value="ARYLAMINE N-ACETYLTRANSFERASE 4-RELATED"/>
    <property type="match status" value="1"/>
</dbReference>
<comment type="similarity">
    <text evidence="1">Belongs to the arylamine N-acetyltransferase family.</text>
</comment>
<evidence type="ECO:0000256" key="1">
    <source>
        <dbReference type="ARBA" id="ARBA00006547"/>
    </source>
</evidence>
<dbReference type="InterPro" id="IPR001447">
    <property type="entry name" value="Arylamine_N-AcTrfase"/>
</dbReference>
<dbReference type="SUPFAM" id="SSF54001">
    <property type="entry name" value="Cysteine proteinases"/>
    <property type="match status" value="1"/>
</dbReference>
<dbReference type="InterPro" id="IPR038765">
    <property type="entry name" value="Papain-like_cys_pep_sf"/>
</dbReference>
<dbReference type="Proteomes" id="UP000051845">
    <property type="component" value="Unassembled WGS sequence"/>
</dbReference>
<dbReference type="GO" id="GO:0016407">
    <property type="term" value="F:acetyltransferase activity"/>
    <property type="evidence" value="ECO:0007669"/>
    <property type="project" value="InterPro"/>
</dbReference>
<dbReference type="EMBL" id="AYYR01000043">
    <property type="protein sequence ID" value="KRM75790.1"/>
    <property type="molecule type" value="Genomic_DNA"/>
</dbReference>
<dbReference type="RefSeq" id="WP_056996635.1">
    <property type="nucleotide sequence ID" value="NZ_AYYR01000043.1"/>
</dbReference>
<evidence type="ECO:0000313" key="2">
    <source>
        <dbReference type="EMBL" id="KRM75790.1"/>
    </source>
</evidence>
<dbReference type="PANTHER" id="PTHR11786">
    <property type="entry name" value="N-HYDROXYARYLAMINE O-ACETYLTRANSFERASE"/>
    <property type="match status" value="1"/>
</dbReference>
<sequence>MAWSKNGDWQAYFNLPEHYCEDYLKKLGLEQQKPDRAFLDALVTQHQLMIPFENLDVTDFHKPVSLRPADLYQRLILGKRGGYCFQLNGAFSLLLRALGFDAWLCLARQLQHDESVPVPATHCAIIVYLNGQRLFCDVGYGGPAPMTSLDIDNGAEQLSNHELFYFSTQPVQNGVSSTHPGWITLVRKSTTSRTERALEQFTPVNFYLEDFYGLSLMRSFGDSAYETRHVKRRLPDGYIDLTADILTVNHHGDRTTETVSTEQLTTVLKQYFGIER</sequence>
<evidence type="ECO:0008006" key="4">
    <source>
        <dbReference type="Google" id="ProtNLM"/>
    </source>
</evidence>
<organism evidence="2 3">
    <name type="scientific">Secundilactobacillus collinoides DSM 20515 = JCM 1123</name>
    <dbReference type="NCBI Taxonomy" id="1423733"/>
    <lineage>
        <taxon>Bacteria</taxon>
        <taxon>Bacillati</taxon>
        <taxon>Bacillota</taxon>
        <taxon>Bacilli</taxon>
        <taxon>Lactobacillales</taxon>
        <taxon>Lactobacillaceae</taxon>
        <taxon>Secundilactobacillus</taxon>
    </lineage>
</organism>
<proteinExistence type="inferred from homology"/>
<accession>A0A0R2B8W2</accession>